<protein>
    <recommendedName>
        <fullName evidence="2">DUF4064 domain-containing protein</fullName>
    </recommendedName>
</protein>
<dbReference type="AlphaFoldDB" id="A0A1H3YYA5"/>
<dbReference type="RefSeq" id="WP_093042833.1">
    <property type="nucleotide sequence ID" value="NZ_FNQR01000003.1"/>
</dbReference>
<keyword evidence="4" id="KW-1185">Reference proteome</keyword>
<keyword evidence="1" id="KW-0812">Transmembrane</keyword>
<evidence type="ECO:0000256" key="1">
    <source>
        <dbReference type="SAM" id="Phobius"/>
    </source>
</evidence>
<reference evidence="3 4" key="1">
    <citation type="submission" date="2016-10" db="EMBL/GenBank/DDBJ databases">
        <authorList>
            <person name="de Groot N.N."/>
        </authorList>
    </citation>
    <scope>NUCLEOTIDE SEQUENCE [LARGE SCALE GENOMIC DNA]</scope>
    <source>
        <strain evidence="3 4">CCM7597</strain>
    </source>
</reference>
<keyword evidence="1" id="KW-0472">Membrane</keyword>
<dbReference type="STRING" id="571932.SAMN05421743_10353"/>
<feature type="transmembrane region" description="Helical" evidence="1">
    <location>
        <begin position="100"/>
        <end position="133"/>
    </location>
</feature>
<organism evidence="3 4">
    <name type="scientific">Thalassobacillus cyri</name>
    <dbReference type="NCBI Taxonomy" id="571932"/>
    <lineage>
        <taxon>Bacteria</taxon>
        <taxon>Bacillati</taxon>
        <taxon>Bacillota</taxon>
        <taxon>Bacilli</taxon>
        <taxon>Bacillales</taxon>
        <taxon>Bacillaceae</taxon>
        <taxon>Thalassobacillus</taxon>
    </lineage>
</organism>
<evidence type="ECO:0000313" key="4">
    <source>
        <dbReference type="Proteomes" id="UP000198584"/>
    </source>
</evidence>
<evidence type="ECO:0000313" key="3">
    <source>
        <dbReference type="EMBL" id="SEA16052.1"/>
    </source>
</evidence>
<accession>A0A1H3YYA5</accession>
<evidence type="ECO:0000259" key="2">
    <source>
        <dbReference type="Pfam" id="PF13273"/>
    </source>
</evidence>
<name>A0A1H3YYA5_9BACI</name>
<proteinExistence type="predicted"/>
<feature type="transmembrane region" description="Helical" evidence="1">
    <location>
        <begin position="7"/>
        <end position="28"/>
    </location>
</feature>
<feature type="domain" description="DUF4064" evidence="2">
    <location>
        <begin position="2"/>
        <end position="111"/>
    </location>
</feature>
<sequence length="139" mass="14634">MKRTAEIVLTGIGVVLYGLIAGMLSIVVNVKDNPEFRESLEGTIQQDPEANLEEINVDQMIEGIADGAMIIIITGIIALLIGVVAIYFIKGNKKPKLAGILLIVTAVIATVITVGVGVVAGLFYIVAGIIGIVRKPKPL</sequence>
<feature type="transmembrane region" description="Helical" evidence="1">
    <location>
        <begin position="68"/>
        <end position="88"/>
    </location>
</feature>
<dbReference type="Pfam" id="PF13273">
    <property type="entry name" value="DUF4064"/>
    <property type="match status" value="1"/>
</dbReference>
<dbReference type="InterPro" id="IPR025273">
    <property type="entry name" value="DUF4064"/>
</dbReference>
<dbReference type="OrthoDB" id="2357232at2"/>
<keyword evidence="1" id="KW-1133">Transmembrane helix</keyword>
<dbReference type="Proteomes" id="UP000198584">
    <property type="component" value="Unassembled WGS sequence"/>
</dbReference>
<dbReference type="EMBL" id="FNQR01000003">
    <property type="protein sequence ID" value="SEA16052.1"/>
    <property type="molecule type" value="Genomic_DNA"/>
</dbReference>
<gene>
    <name evidence="3" type="ORF">SAMN05421743_10353</name>
</gene>